<accession>A0A9D1PR16</accession>
<dbReference type="InterPro" id="IPR036514">
    <property type="entry name" value="SGNH_hydro_sf"/>
</dbReference>
<sequence length="830" mass="89515">MRKVFRNLCCMTIVLSLCLSLCIVPGVSAAGEYIVSANYDSSLGSVQLTNLTAETAALSADEMWYAENTLAANERVEIIDGIFVTPVEDFNSGSLSNAVNIDGYSFRNYVAGSNNGEVSADSVTGAVFKVDAERSGTLAFALTLGDGKGARACRAETPDDLILDYKNNTGASVNDFFEFDVAEGQSYYFWGVGTRARTFGAVFSEKTTVTASAGDVIKITSTPDSSALLGNVSLSDASLELVKNEDMTECTFTMPAHDVGVDVAFVSSSFEDEIRQISFDEIKGANVSESEVDSDLALFDGWVTAIGYADVSWMSSDESAITASGIVNSSSEAKSVTLTAVFTYQDYPNITAYREFNLTVSADTDDAAAVAAAKESLTLGDTSAVRDNITLPASGRKNTTITWESSDETVVANDGTVTRYPEADRDVVLTATISRGAVSDTKEFRVTVIGYLAVEISRVAVSNADGDVVLSPVDGGYVSHIVYTSHIPNPTGSERLIVAVYDEEDSGRLISSGIYSLSENTDEETVLRLGSGEVQTTGSCTIKVFAFDGTDTISPMMSEPYIYTNTIADSMTVYVAGDSTACTYPATGRNNRFPQTGWAAVLQDYFSSDVTVSDLARSGRSSLSFRSENNYQTIVNNIKAGDYFIIQFGHNDDKPGETDRYTNPVGDRFTEGTFKNSLMNYINAALDKGAQPILTTPICRRRDNNSSLEAYAAAMRELGRELGLPVMDLFEKTGEYISSVGLEKAKDIYLHTYPGDSRFTGLSAGDYELSQNYSSAMADDTHINYYGAQMIAQWFCDELQRLGHPLTEKRSSHTTTLDDIPSYAEAVSTI</sequence>
<reference evidence="5" key="2">
    <citation type="submission" date="2021-04" db="EMBL/GenBank/DDBJ databases">
        <authorList>
            <person name="Gilroy R."/>
        </authorList>
    </citation>
    <scope>NUCLEOTIDE SEQUENCE</scope>
    <source>
        <strain evidence="5">5790</strain>
    </source>
</reference>
<evidence type="ECO:0000259" key="4">
    <source>
        <dbReference type="Pfam" id="PF20578"/>
    </source>
</evidence>
<protein>
    <recommendedName>
        <fullName evidence="4">Atrophied bacterial Ig domain-containing protein</fullName>
    </recommendedName>
</protein>
<dbReference type="Gene3D" id="3.40.50.1110">
    <property type="entry name" value="SGNH hydrolase"/>
    <property type="match status" value="1"/>
</dbReference>
<evidence type="ECO:0000256" key="3">
    <source>
        <dbReference type="SAM" id="SignalP"/>
    </source>
</evidence>
<evidence type="ECO:0000256" key="2">
    <source>
        <dbReference type="ARBA" id="ARBA00022801"/>
    </source>
</evidence>
<keyword evidence="2" id="KW-0378">Hydrolase</keyword>
<dbReference type="GO" id="GO:0016788">
    <property type="term" value="F:hydrolase activity, acting on ester bonds"/>
    <property type="evidence" value="ECO:0007669"/>
    <property type="project" value="InterPro"/>
</dbReference>
<comment type="similarity">
    <text evidence="1">Belongs to the 'GDSL' lipolytic enzyme family.</text>
</comment>
<dbReference type="Proteomes" id="UP000824162">
    <property type="component" value="Unassembled WGS sequence"/>
</dbReference>
<feature type="signal peptide" evidence="3">
    <location>
        <begin position="1"/>
        <end position="29"/>
    </location>
</feature>
<organism evidence="5 6">
    <name type="scientific">Candidatus Monoglobus merdigallinarum</name>
    <dbReference type="NCBI Taxonomy" id="2838698"/>
    <lineage>
        <taxon>Bacteria</taxon>
        <taxon>Bacillati</taxon>
        <taxon>Bacillota</taxon>
        <taxon>Clostridia</taxon>
        <taxon>Monoglobales</taxon>
        <taxon>Monoglobaceae</taxon>
        <taxon>Monoglobus</taxon>
    </lineage>
</organism>
<gene>
    <name evidence="5" type="ORF">H9900_06355</name>
</gene>
<evidence type="ECO:0000313" key="6">
    <source>
        <dbReference type="Proteomes" id="UP000824162"/>
    </source>
</evidence>
<keyword evidence="3" id="KW-0732">Signal</keyword>
<dbReference type="Pfam" id="PF20578">
    <property type="entry name" value="aBig_2"/>
    <property type="match status" value="1"/>
</dbReference>
<proteinExistence type="inferred from homology"/>
<dbReference type="EMBL" id="DXIJ01000137">
    <property type="protein sequence ID" value="HIV86409.1"/>
    <property type="molecule type" value="Genomic_DNA"/>
</dbReference>
<dbReference type="SUPFAM" id="SSF52266">
    <property type="entry name" value="SGNH hydrolase"/>
    <property type="match status" value="1"/>
</dbReference>
<dbReference type="InterPro" id="IPR001087">
    <property type="entry name" value="GDSL"/>
</dbReference>
<dbReference type="PANTHER" id="PTHR43695:SF1">
    <property type="entry name" value="RHAMNOGALACTURONAN ACETYLESTERASE"/>
    <property type="match status" value="1"/>
</dbReference>
<dbReference type="PANTHER" id="PTHR43695">
    <property type="entry name" value="PUTATIVE (AFU_ORTHOLOGUE AFUA_2G17250)-RELATED"/>
    <property type="match status" value="1"/>
</dbReference>
<feature type="domain" description="Atrophied bacterial Ig" evidence="4">
    <location>
        <begin position="370"/>
        <end position="449"/>
    </location>
</feature>
<dbReference type="Pfam" id="PF00657">
    <property type="entry name" value="Lipase_GDSL"/>
    <property type="match status" value="1"/>
</dbReference>
<name>A0A9D1PR16_9FIRM</name>
<reference evidence="5" key="1">
    <citation type="journal article" date="2021" name="PeerJ">
        <title>Extensive microbial diversity within the chicken gut microbiome revealed by metagenomics and culture.</title>
        <authorList>
            <person name="Gilroy R."/>
            <person name="Ravi A."/>
            <person name="Getino M."/>
            <person name="Pursley I."/>
            <person name="Horton D.L."/>
            <person name="Alikhan N.F."/>
            <person name="Baker D."/>
            <person name="Gharbi K."/>
            <person name="Hall N."/>
            <person name="Watson M."/>
            <person name="Adriaenssens E.M."/>
            <person name="Foster-Nyarko E."/>
            <person name="Jarju S."/>
            <person name="Secka A."/>
            <person name="Antonio M."/>
            <person name="Oren A."/>
            <person name="Chaudhuri R.R."/>
            <person name="La Ragione R."/>
            <person name="Hildebrand F."/>
            <person name="Pallen M.J."/>
        </authorList>
    </citation>
    <scope>NUCLEOTIDE SEQUENCE</scope>
    <source>
        <strain evidence="5">5790</strain>
    </source>
</reference>
<evidence type="ECO:0000256" key="1">
    <source>
        <dbReference type="ARBA" id="ARBA00008668"/>
    </source>
</evidence>
<feature type="chain" id="PRO_5038571430" description="Atrophied bacterial Ig domain-containing protein" evidence="3">
    <location>
        <begin position="30"/>
        <end position="830"/>
    </location>
</feature>
<dbReference type="InterPro" id="IPR037459">
    <property type="entry name" value="RhgT-like"/>
</dbReference>
<evidence type="ECO:0000313" key="5">
    <source>
        <dbReference type="EMBL" id="HIV86409.1"/>
    </source>
</evidence>
<dbReference type="InterPro" id="IPR046780">
    <property type="entry name" value="aBig_2"/>
</dbReference>
<comment type="caution">
    <text evidence="5">The sequence shown here is derived from an EMBL/GenBank/DDBJ whole genome shotgun (WGS) entry which is preliminary data.</text>
</comment>
<dbReference type="AlphaFoldDB" id="A0A9D1PR16"/>